<dbReference type="AlphaFoldDB" id="A0A7X0RSX8"/>
<accession>A0A7X0RSX8</accession>
<keyword evidence="2" id="KW-1185">Reference proteome</keyword>
<proteinExistence type="predicted"/>
<organism evidence="1 2">
    <name type="scientific">Cohnella nanjingensis</name>
    <dbReference type="NCBI Taxonomy" id="1387779"/>
    <lineage>
        <taxon>Bacteria</taxon>
        <taxon>Bacillati</taxon>
        <taxon>Bacillota</taxon>
        <taxon>Bacilli</taxon>
        <taxon>Bacillales</taxon>
        <taxon>Paenibacillaceae</taxon>
        <taxon>Cohnella</taxon>
    </lineage>
</organism>
<gene>
    <name evidence="1" type="ORF">H7C19_20140</name>
</gene>
<dbReference type="RefSeq" id="WP_185670842.1">
    <property type="nucleotide sequence ID" value="NZ_JACJVP010000032.1"/>
</dbReference>
<dbReference type="Proteomes" id="UP000547209">
    <property type="component" value="Unassembled WGS sequence"/>
</dbReference>
<reference evidence="1 2" key="1">
    <citation type="submission" date="2020-08" db="EMBL/GenBank/DDBJ databases">
        <title>Cohnella phylogeny.</title>
        <authorList>
            <person name="Dunlap C."/>
        </authorList>
    </citation>
    <scope>NUCLEOTIDE SEQUENCE [LARGE SCALE GENOMIC DNA]</scope>
    <source>
        <strain evidence="1 2">DSM 28246</strain>
    </source>
</reference>
<comment type="caution">
    <text evidence="1">The sequence shown here is derived from an EMBL/GenBank/DDBJ whole genome shotgun (WGS) entry which is preliminary data.</text>
</comment>
<evidence type="ECO:0000313" key="2">
    <source>
        <dbReference type="Proteomes" id="UP000547209"/>
    </source>
</evidence>
<sequence>MPYIIQDMDTGAWLKHKTGHGDDHPFEDVFDQTVAERYVGFEHVCYVAFWYTDKDRKWRIVDVESEETFVHAGGGKFVREDRSAVFEPEEPDSLTPAKRFRWTDRLACVEALSLETADNGGRYAAALRTIRLRDYCRNASRMPQRQHASLKRDVNKMVKDILHMRESADVGDIVKIQKLVPSVLPGSAIRDGRKLVEAEVISKVRVASSFRYQVRRLDDQAIQTGNGHLIKSIVRKNDSMKGDLYDEKTTSSAAYPRRTATRS</sequence>
<dbReference type="EMBL" id="JACJVP010000032">
    <property type="protein sequence ID" value="MBB6672995.1"/>
    <property type="molecule type" value="Genomic_DNA"/>
</dbReference>
<evidence type="ECO:0000313" key="1">
    <source>
        <dbReference type="EMBL" id="MBB6672995.1"/>
    </source>
</evidence>
<protein>
    <submittedName>
        <fullName evidence="1">Uncharacterized protein</fullName>
    </submittedName>
</protein>
<name>A0A7X0RSX8_9BACL</name>